<evidence type="ECO:0000313" key="1">
    <source>
        <dbReference type="EMBL" id="CAA7037667.1"/>
    </source>
</evidence>
<gene>
    <name evidence="1" type="ORF">MERR_LOCUS24902</name>
</gene>
<accession>A0A6D2J7Y9</accession>
<sequence>MQKRQCPESVSSAEDGFSRFEEKMKVLFEDGFGKLSAAMKSGFEQSDSKFTILTRKVIRIEKTVQSMQAASRRPNTEPVEPDAIMRRTSRLLKMVEPRRRLRRSCCFGEG</sequence>
<comment type="caution">
    <text evidence="1">The sequence shown here is derived from an EMBL/GenBank/DDBJ whole genome shotgun (WGS) entry which is preliminary data.</text>
</comment>
<dbReference type="Proteomes" id="UP000467841">
    <property type="component" value="Unassembled WGS sequence"/>
</dbReference>
<organism evidence="1 2">
    <name type="scientific">Microthlaspi erraticum</name>
    <dbReference type="NCBI Taxonomy" id="1685480"/>
    <lineage>
        <taxon>Eukaryota</taxon>
        <taxon>Viridiplantae</taxon>
        <taxon>Streptophyta</taxon>
        <taxon>Embryophyta</taxon>
        <taxon>Tracheophyta</taxon>
        <taxon>Spermatophyta</taxon>
        <taxon>Magnoliopsida</taxon>
        <taxon>eudicotyledons</taxon>
        <taxon>Gunneridae</taxon>
        <taxon>Pentapetalae</taxon>
        <taxon>rosids</taxon>
        <taxon>malvids</taxon>
        <taxon>Brassicales</taxon>
        <taxon>Brassicaceae</taxon>
        <taxon>Coluteocarpeae</taxon>
        <taxon>Microthlaspi</taxon>
    </lineage>
</organism>
<keyword evidence="2" id="KW-1185">Reference proteome</keyword>
<dbReference type="AlphaFoldDB" id="A0A6D2J7Y9"/>
<protein>
    <submittedName>
        <fullName evidence="1">Uncharacterized protein</fullName>
    </submittedName>
</protein>
<evidence type="ECO:0000313" key="2">
    <source>
        <dbReference type="Proteomes" id="UP000467841"/>
    </source>
</evidence>
<reference evidence="1" key="1">
    <citation type="submission" date="2020-01" db="EMBL/GenBank/DDBJ databases">
        <authorList>
            <person name="Mishra B."/>
        </authorList>
    </citation>
    <scope>NUCLEOTIDE SEQUENCE [LARGE SCALE GENOMIC DNA]</scope>
</reference>
<dbReference type="EMBL" id="CACVBM020001180">
    <property type="protein sequence ID" value="CAA7037667.1"/>
    <property type="molecule type" value="Genomic_DNA"/>
</dbReference>
<name>A0A6D2J7Y9_9BRAS</name>
<proteinExistence type="predicted"/>